<accession>A0ABW5QFF9</accession>
<keyword evidence="2 4" id="KW-0436">Ligase</keyword>
<organism evidence="4 5">
    <name type="scientific">Devosia albogilva</name>
    <dbReference type="NCBI Taxonomy" id="429726"/>
    <lineage>
        <taxon>Bacteria</taxon>
        <taxon>Pseudomonadati</taxon>
        <taxon>Pseudomonadota</taxon>
        <taxon>Alphaproteobacteria</taxon>
        <taxon>Hyphomicrobiales</taxon>
        <taxon>Devosiaceae</taxon>
        <taxon>Devosia</taxon>
    </lineage>
</organism>
<proteinExistence type="inferred from homology"/>
<comment type="caution">
    <text evidence="4">The sequence shown here is derived from an EMBL/GenBank/DDBJ whole genome shotgun (WGS) entry which is preliminary data.</text>
</comment>
<dbReference type="RefSeq" id="WP_386830925.1">
    <property type="nucleotide sequence ID" value="NZ_JBHUNP010000001.1"/>
</dbReference>
<dbReference type="Pfam" id="PF01068">
    <property type="entry name" value="DNA_ligase_A_M"/>
    <property type="match status" value="1"/>
</dbReference>
<name>A0ABW5QFF9_9HYPH</name>
<feature type="domain" description="ATP-dependent DNA ligase family profile" evidence="3">
    <location>
        <begin position="96"/>
        <end position="210"/>
    </location>
</feature>
<dbReference type="PROSITE" id="PS50160">
    <property type="entry name" value="DNA_LIGASE_A3"/>
    <property type="match status" value="1"/>
</dbReference>
<dbReference type="Proteomes" id="UP001597521">
    <property type="component" value="Unassembled WGS sequence"/>
</dbReference>
<dbReference type="InterPro" id="IPR050191">
    <property type="entry name" value="ATP-dep_DNA_ligase"/>
</dbReference>
<keyword evidence="5" id="KW-1185">Reference proteome</keyword>
<dbReference type="PANTHER" id="PTHR45674:SF4">
    <property type="entry name" value="DNA LIGASE 1"/>
    <property type="match status" value="1"/>
</dbReference>
<dbReference type="InterPro" id="IPR012310">
    <property type="entry name" value="DNA_ligase_ATP-dep_cent"/>
</dbReference>
<dbReference type="Gene3D" id="3.30.470.30">
    <property type="entry name" value="DNA ligase/mRNA capping enzyme"/>
    <property type="match status" value="1"/>
</dbReference>
<dbReference type="GO" id="GO:0016874">
    <property type="term" value="F:ligase activity"/>
    <property type="evidence" value="ECO:0007669"/>
    <property type="project" value="UniProtKB-KW"/>
</dbReference>
<evidence type="ECO:0000256" key="1">
    <source>
        <dbReference type="ARBA" id="ARBA00007572"/>
    </source>
</evidence>
<reference evidence="5" key="1">
    <citation type="journal article" date="2019" name="Int. J. Syst. Evol. Microbiol.">
        <title>The Global Catalogue of Microorganisms (GCM) 10K type strain sequencing project: providing services to taxonomists for standard genome sequencing and annotation.</title>
        <authorList>
            <consortium name="The Broad Institute Genomics Platform"/>
            <consortium name="The Broad Institute Genome Sequencing Center for Infectious Disease"/>
            <person name="Wu L."/>
            <person name="Ma J."/>
        </authorList>
    </citation>
    <scope>NUCLEOTIDE SEQUENCE [LARGE SCALE GENOMIC DNA]</scope>
    <source>
        <strain evidence="5">CCM 7427</strain>
    </source>
</reference>
<comment type="similarity">
    <text evidence="1">Belongs to the ATP-dependent DNA ligase family.</text>
</comment>
<evidence type="ECO:0000256" key="2">
    <source>
        <dbReference type="ARBA" id="ARBA00022598"/>
    </source>
</evidence>
<evidence type="ECO:0000313" key="4">
    <source>
        <dbReference type="EMBL" id="MFD2646365.1"/>
    </source>
</evidence>
<dbReference type="PANTHER" id="PTHR45674">
    <property type="entry name" value="DNA LIGASE 1/3 FAMILY MEMBER"/>
    <property type="match status" value="1"/>
</dbReference>
<evidence type="ECO:0000313" key="5">
    <source>
        <dbReference type="Proteomes" id="UP001597521"/>
    </source>
</evidence>
<dbReference type="EMBL" id="JBHUNP010000001">
    <property type="protein sequence ID" value="MFD2646365.1"/>
    <property type="molecule type" value="Genomic_DNA"/>
</dbReference>
<protein>
    <submittedName>
        <fullName evidence="4">ATP-dependent DNA ligase</fullName>
    </submittedName>
</protein>
<evidence type="ECO:0000259" key="3">
    <source>
        <dbReference type="PROSITE" id="PS50160"/>
    </source>
</evidence>
<dbReference type="Gene3D" id="3.30.1490.70">
    <property type="match status" value="1"/>
</dbReference>
<sequence length="281" mass="31712">MDPKLVDAPPAGDDWLHEIKFDGYRTQLIIDATGVHAFTSGRHDWSDRYRSIVEAASSLSLPAIIDGEVAVQDENGVTQFGELRSAIFKAPHRLVFFAFDLLHLNGQDLRDWPLEDRRELLHGYVEGLEPVIAFSESFDGEGADFFAWAEGRGLEGIVSKRKGSRYVRGTSDLWQKTKCWVVDDFDVIGVKKGDDGLPYALFAQEGVRMGAAIVSLPNKQRDLFWRYVETAGTDQPSDRRWREKSTTWLPPGTTATVRFLRGSERLRHASIKELRISSDRA</sequence>
<dbReference type="CDD" id="cd07906">
    <property type="entry name" value="Adenylation_DNA_ligase_LigD_LigC"/>
    <property type="match status" value="1"/>
</dbReference>
<gene>
    <name evidence="4" type="ORF">ACFSX5_00995</name>
</gene>
<dbReference type="SUPFAM" id="SSF56091">
    <property type="entry name" value="DNA ligase/mRNA capping enzyme, catalytic domain"/>
    <property type="match status" value="1"/>
</dbReference>